<comment type="similarity">
    <text evidence="1">Belongs to the short-chain dehydrogenases/reductases (SDR) family.</text>
</comment>
<organism evidence="4 5">
    <name type="scientific">Aspergillus nanangensis</name>
    <dbReference type="NCBI Taxonomy" id="2582783"/>
    <lineage>
        <taxon>Eukaryota</taxon>
        <taxon>Fungi</taxon>
        <taxon>Dikarya</taxon>
        <taxon>Ascomycota</taxon>
        <taxon>Pezizomycotina</taxon>
        <taxon>Eurotiomycetes</taxon>
        <taxon>Eurotiomycetidae</taxon>
        <taxon>Eurotiales</taxon>
        <taxon>Aspergillaceae</taxon>
        <taxon>Aspergillus</taxon>
        <taxon>Aspergillus subgen. Circumdati</taxon>
    </lineage>
</organism>
<gene>
    <name evidence="4" type="ORF">FE257_012407</name>
</gene>
<dbReference type="PANTHER" id="PTHR42760">
    <property type="entry name" value="SHORT-CHAIN DEHYDROGENASES/REDUCTASES FAMILY MEMBER"/>
    <property type="match status" value="1"/>
</dbReference>
<evidence type="ECO:0000256" key="2">
    <source>
        <dbReference type="ARBA" id="ARBA00022857"/>
    </source>
</evidence>
<dbReference type="Proteomes" id="UP001194746">
    <property type="component" value="Unassembled WGS sequence"/>
</dbReference>
<dbReference type="InterPro" id="IPR036291">
    <property type="entry name" value="NAD(P)-bd_dom_sf"/>
</dbReference>
<dbReference type="EMBL" id="VCAU01000009">
    <property type="protein sequence ID" value="KAF9892996.1"/>
    <property type="molecule type" value="Genomic_DNA"/>
</dbReference>
<keyword evidence="5" id="KW-1185">Reference proteome</keyword>
<proteinExistence type="inferred from homology"/>
<protein>
    <recommendedName>
        <fullName evidence="3">Ketoreductase domain-containing protein</fullName>
    </recommendedName>
</protein>
<dbReference type="CDD" id="cd05233">
    <property type="entry name" value="SDR_c"/>
    <property type="match status" value="1"/>
</dbReference>
<dbReference type="InterPro" id="IPR057326">
    <property type="entry name" value="KR_dom"/>
</dbReference>
<accession>A0AAD4CUK7</accession>
<evidence type="ECO:0000256" key="1">
    <source>
        <dbReference type="ARBA" id="ARBA00006484"/>
    </source>
</evidence>
<evidence type="ECO:0000259" key="3">
    <source>
        <dbReference type="SMART" id="SM00822"/>
    </source>
</evidence>
<evidence type="ECO:0000313" key="5">
    <source>
        <dbReference type="Proteomes" id="UP001194746"/>
    </source>
</evidence>
<dbReference type="GO" id="GO:0016616">
    <property type="term" value="F:oxidoreductase activity, acting on the CH-OH group of donors, NAD or NADP as acceptor"/>
    <property type="evidence" value="ECO:0007669"/>
    <property type="project" value="TreeGrafter"/>
</dbReference>
<dbReference type="PRINTS" id="PR00080">
    <property type="entry name" value="SDRFAMILY"/>
</dbReference>
<dbReference type="InterPro" id="IPR002347">
    <property type="entry name" value="SDR_fam"/>
</dbReference>
<dbReference type="SUPFAM" id="SSF51735">
    <property type="entry name" value="NAD(P)-binding Rossmann-fold domains"/>
    <property type="match status" value="1"/>
</dbReference>
<dbReference type="Gene3D" id="3.40.50.720">
    <property type="entry name" value="NAD(P)-binding Rossmann-like Domain"/>
    <property type="match status" value="1"/>
</dbReference>
<dbReference type="SMART" id="SM00822">
    <property type="entry name" value="PKS_KR"/>
    <property type="match status" value="1"/>
</dbReference>
<reference evidence="4" key="2">
    <citation type="submission" date="2020-02" db="EMBL/GenBank/DDBJ databases">
        <authorList>
            <person name="Gilchrist C.L.M."/>
            <person name="Chooi Y.-H."/>
        </authorList>
    </citation>
    <scope>NUCLEOTIDE SEQUENCE</scope>
    <source>
        <strain evidence="4">MST-FP2251</strain>
    </source>
</reference>
<sequence>MDTTRHRLTGVALITGSASGIGRAVAHGFVADGCTRLILADINEAGLAAVAEELQAMGPEIRTCTVVCDTSNEADVQRMVDRGVEAFGAIHYAVNNAGVTNKPRAPTHELELDAFDRVQNINLRGVWLCERAELRQMLKQQPDIVLRSGPPQRGSIINISSIFGRVAHFSASAYCATKSGILGLSRSDACAYGREGIRVNSVCPGWIRTPLVDYGIKMGTYDENVVRRIPMERWGDPEDIADAVTFLASTRASFITGEEIVVDGGSIVQSVS</sequence>
<feature type="domain" description="Ketoreductase" evidence="3">
    <location>
        <begin position="10"/>
        <end position="165"/>
    </location>
</feature>
<evidence type="ECO:0000313" key="4">
    <source>
        <dbReference type="EMBL" id="KAF9892996.1"/>
    </source>
</evidence>
<reference evidence="4" key="1">
    <citation type="journal article" date="2019" name="Beilstein J. Org. Chem.">
        <title>Nanangenines: drimane sesquiterpenoids as the dominant metabolite cohort of a novel Australian fungus, Aspergillus nanangensis.</title>
        <authorList>
            <person name="Lacey H.J."/>
            <person name="Gilchrist C.L.M."/>
            <person name="Crombie A."/>
            <person name="Kalaitzis J.A."/>
            <person name="Vuong D."/>
            <person name="Rutledge P.J."/>
            <person name="Turner P."/>
            <person name="Pitt J.I."/>
            <person name="Lacey E."/>
            <person name="Chooi Y.H."/>
            <person name="Piggott A.M."/>
        </authorList>
    </citation>
    <scope>NUCLEOTIDE SEQUENCE</scope>
    <source>
        <strain evidence="4">MST-FP2251</strain>
    </source>
</reference>
<name>A0AAD4CUK7_ASPNN</name>
<keyword evidence="2" id="KW-0521">NADP</keyword>
<dbReference type="Pfam" id="PF13561">
    <property type="entry name" value="adh_short_C2"/>
    <property type="match status" value="1"/>
</dbReference>
<dbReference type="PRINTS" id="PR00081">
    <property type="entry name" value="GDHRDH"/>
</dbReference>
<dbReference type="FunFam" id="3.40.50.720:FF:000084">
    <property type="entry name" value="Short-chain dehydrogenase reductase"/>
    <property type="match status" value="1"/>
</dbReference>
<dbReference type="AlphaFoldDB" id="A0AAD4CUK7"/>
<comment type="caution">
    <text evidence="4">The sequence shown here is derived from an EMBL/GenBank/DDBJ whole genome shotgun (WGS) entry which is preliminary data.</text>
</comment>